<evidence type="ECO:0000313" key="8">
    <source>
        <dbReference type="Proteomes" id="UP000801428"/>
    </source>
</evidence>
<dbReference type="SUPFAM" id="SSF50129">
    <property type="entry name" value="GroES-like"/>
    <property type="match status" value="1"/>
</dbReference>
<reference evidence="7" key="1">
    <citation type="submission" date="2019-04" db="EMBL/GenBank/DDBJ databases">
        <title>Sequencing of skin fungus with MAO and IRED activity.</title>
        <authorList>
            <person name="Marsaioli A.J."/>
            <person name="Bonatto J.M.C."/>
            <person name="Reis Junior O."/>
        </authorList>
    </citation>
    <scope>NUCLEOTIDE SEQUENCE</scope>
    <source>
        <strain evidence="7">30M1</strain>
    </source>
</reference>
<accession>A0A9P4W3J8</accession>
<feature type="region of interest" description="Disordered" evidence="5">
    <location>
        <begin position="362"/>
        <end position="385"/>
    </location>
</feature>
<dbReference type="SUPFAM" id="SSF51735">
    <property type="entry name" value="NAD(P)-binding Rossmann-fold domains"/>
    <property type="match status" value="1"/>
</dbReference>
<feature type="compositionally biased region" description="Low complexity" evidence="5">
    <location>
        <begin position="370"/>
        <end position="384"/>
    </location>
</feature>
<comment type="caution">
    <text evidence="7">The sequence shown here is derived from an EMBL/GenBank/DDBJ whole genome shotgun (WGS) entry which is preliminary data.</text>
</comment>
<feature type="region of interest" description="Disordered" evidence="5">
    <location>
        <begin position="592"/>
        <end position="682"/>
    </location>
</feature>
<dbReference type="FunFam" id="3.40.50.720:FF:000003">
    <property type="entry name" value="S-(hydroxymethyl)glutathione dehydrogenase"/>
    <property type="match status" value="1"/>
</dbReference>
<dbReference type="Proteomes" id="UP000801428">
    <property type="component" value="Unassembled WGS sequence"/>
</dbReference>
<keyword evidence="8" id="KW-1185">Reference proteome</keyword>
<feature type="compositionally biased region" description="Low complexity" evidence="5">
    <location>
        <begin position="609"/>
        <end position="622"/>
    </location>
</feature>
<keyword evidence="3" id="KW-0862">Zinc</keyword>
<proteinExistence type="predicted"/>
<evidence type="ECO:0000256" key="5">
    <source>
        <dbReference type="SAM" id="MobiDB-lite"/>
    </source>
</evidence>
<evidence type="ECO:0000256" key="4">
    <source>
        <dbReference type="ARBA" id="ARBA00023027"/>
    </source>
</evidence>
<dbReference type="GO" id="GO:0046294">
    <property type="term" value="P:formaldehyde catabolic process"/>
    <property type="evidence" value="ECO:0007669"/>
    <property type="project" value="TreeGrafter"/>
</dbReference>
<dbReference type="GO" id="GO:0051903">
    <property type="term" value="F:S-(hydroxymethyl)glutathione dehydrogenase [NAD(P)+] activity"/>
    <property type="evidence" value="ECO:0007669"/>
    <property type="project" value="TreeGrafter"/>
</dbReference>
<sequence>MATVTTTARPHGLQDPKASIQHVEDITEDSHKLRDIETEALVVTEPKADFKLQPIILDEIRDDEVLVEMKYSGICHTDIVLQQGCGFQTGAGTVLNVLKPRKDDSLVVFGLGSVGLTALMAAKHMGVGQIIAVDIVQEKLQMAKELGATDAINSREQSNVVEAIKARSKTGAGATVAIDCTGVLRVIEDMVACLAPQGIAAVVGVPPPDAKISIDPLMFLLDNKKLVGVIEGDSNPEDFIPQLIELHQRGAFPIEKLCRTYPVENLEDAIHDLHAGNILMDALYDERSVLDRHNQLEAKALLHNTDIFDLEDDISNFPLRYLCVYKKNAVLPPDIIKPIYQLRDHPERMQAAMHARWNASRNLSMPPATSGPSSSTEAEKSSTSCRGVIGGKCRDAPSAEHDFPDANVTLAELAAFLPQSIKSWDVADRIIWNGAFTNDLKKIINKYRIMPYGPIENNAVYRMMSGQMRKRPYEEHNYDGWAQWSVGAQQDIAKPATFDANSISVTGFRRPIVFTNGPEEAAPPIPFQDLANGVSSLPEGDDALDLTRCVKWCTEHPNEKYLYPTDYQRVLHLIGGPMTPTPNHSDAAVLGRLRSEENRTPRPRRVARTPKTTRTTKASTAVGTALKSVTYRDGSDSESEDIDTDDEVYQGPKRVKKRKGGPRRSPRVKKETSYSDDSMDLDDEEYIIEDGMKKIVFRNQDAGVDVKAEDDMDIDA</sequence>
<evidence type="ECO:0000256" key="1">
    <source>
        <dbReference type="ARBA" id="ARBA00001947"/>
    </source>
</evidence>
<keyword evidence="4" id="KW-0520">NAD</keyword>
<organism evidence="7 8">
    <name type="scientific">Curvularia kusanoi</name>
    <name type="common">Cochliobolus kusanoi</name>
    <dbReference type="NCBI Taxonomy" id="90978"/>
    <lineage>
        <taxon>Eukaryota</taxon>
        <taxon>Fungi</taxon>
        <taxon>Dikarya</taxon>
        <taxon>Ascomycota</taxon>
        <taxon>Pezizomycotina</taxon>
        <taxon>Dothideomycetes</taxon>
        <taxon>Pleosporomycetidae</taxon>
        <taxon>Pleosporales</taxon>
        <taxon>Pleosporineae</taxon>
        <taxon>Pleosporaceae</taxon>
        <taxon>Curvularia</taxon>
    </lineage>
</organism>
<comment type="cofactor">
    <cofactor evidence="1">
        <name>Zn(2+)</name>
        <dbReference type="ChEBI" id="CHEBI:29105"/>
    </cofactor>
</comment>
<dbReference type="InterPro" id="IPR011032">
    <property type="entry name" value="GroES-like_sf"/>
</dbReference>
<dbReference type="OrthoDB" id="3785351at2759"/>
<feature type="compositionally biased region" description="Acidic residues" evidence="5">
    <location>
        <begin position="636"/>
        <end position="648"/>
    </location>
</feature>
<dbReference type="InterPro" id="IPR036291">
    <property type="entry name" value="NAD(P)-bd_dom_sf"/>
</dbReference>
<gene>
    <name evidence="7" type="ORF">E8E13_003842</name>
</gene>
<dbReference type="PANTHER" id="PTHR43880">
    <property type="entry name" value="ALCOHOL DEHYDROGENASE"/>
    <property type="match status" value="1"/>
</dbReference>
<feature type="compositionally biased region" description="Basic residues" evidence="5">
    <location>
        <begin position="653"/>
        <end position="667"/>
    </location>
</feature>
<dbReference type="Gene3D" id="3.40.50.720">
    <property type="entry name" value="NAD(P)-binding Rossmann-like Domain"/>
    <property type="match status" value="1"/>
</dbReference>
<evidence type="ECO:0000259" key="6">
    <source>
        <dbReference type="Pfam" id="PF00107"/>
    </source>
</evidence>
<keyword evidence="2" id="KW-0479">Metal-binding</keyword>
<dbReference type="PANTHER" id="PTHR43880:SF12">
    <property type="entry name" value="ALCOHOL DEHYDROGENASE CLASS-3"/>
    <property type="match status" value="1"/>
</dbReference>
<dbReference type="Gene3D" id="3.90.180.10">
    <property type="entry name" value="Medium-chain alcohol dehydrogenases, catalytic domain"/>
    <property type="match status" value="2"/>
</dbReference>
<evidence type="ECO:0000256" key="3">
    <source>
        <dbReference type="ARBA" id="ARBA00022833"/>
    </source>
</evidence>
<dbReference type="InterPro" id="IPR013149">
    <property type="entry name" value="ADH-like_C"/>
</dbReference>
<dbReference type="EMBL" id="SWKU01000025">
    <property type="protein sequence ID" value="KAF2996848.1"/>
    <property type="molecule type" value="Genomic_DNA"/>
</dbReference>
<protein>
    <recommendedName>
        <fullName evidence="6">Alcohol dehydrogenase-like C-terminal domain-containing protein</fullName>
    </recommendedName>
</protein>
<evidence type="ECO:0000256" key="2">
    <source>
        <dbReference type="ARBA" id="ARBA00022723"/>
    </source>
</evidence>
<name>A0A9P4W3J8_CURKU</name>
<dbReference type="AlphaFoldDB" id="A0A9P4W3J8"/>
<dbReference type="GO" id="GO:0005829">
    <property type="term" value="C:cytosol"/>
    <property type="evidence" value="ECO:0007669"/>
    <property type="project" value="TreeGrafter"/>
</dbReference>
<feature type="domain" description="Alcohol dehydrogenase-like C-terminal" evidence="6">
    <location>
        <begin position="114"/>
        <end position="245"/>
    </location>
</feature>
<dbReference type="Pfam" id="PF00107">
    <property type="entry name" value="ADH_zinc_N"/>
    <property type="match status" value="1"/>
</dbReference>
<dbReference type="GO" id="GO:0008270">
    <property type="term" value="F:zinc ion binding"/>
    <property type="evidence" value="ECO:0007669"/>
    <property type="project" value="TreeGrafter"/>
</dbReference>
<evidence type="ECO:0000313" key="7">
    <source>
        <dbReference type="EMBL" id="KAF2996848.1"/>
    </source>
</evidence>